<dbReference type="Pfam" id="PF02720">
    <property type="entry name" value="DUF222"/>
    <property type="match status" value="1"/>
</dbReference>
<dbReference type="Proteomes" id="UP001500730">
    <property type="component" value="Unassembled WGS sequence"/>
</dbReference>
<accession>A0ABP5Z2T8</accession>
<evidence type="ECO:0000313" key="5">
    <source>
        <dbReference type="Proteomes" id="UP001500730"/>
    </source>
</evidence>
<dbReference type="Pfam" id="PF01844">
    <property type="entry name" value="HNH"/>
    <property type="match status" value="1"/>
</dbReference>
<dbReference type="RefSeq" id="WP_344255892.1">
    <property type="nucleotide sequence ID" value="NZ_BAAARE010000013.1"/>
</dbReference>
<protein>
    <recommendedName>
        <fullName evidence="3">HNH nuclease domain-containing protein</fullName>
    </recommendedName>
</protein>
<dbReference type="Gene3D" id="1.10.30.50">
    <property type="match status" value="1"/>
</dbReference>
<dbReference type="InterPro" id="IPR003870">
    <property type="entry name" value="DUF222"/>
</dbReference>
<evidence type="ECO:0000313" key="4">
    <source>
        <dbReference type="EMBL" id="GAA2490610.1"/>
    </source>
</evidence>
<dbReference type="InterPro" id="IPR002711">
    <property type="entry name" value="HNH"/>
</dbReference>
<evidence type="ECO:0000259" key="3">
    <source>
        <dbReference type="SMART" id="SM00507"/>
    </source>
</evidence>
<keyword evidence="5" id="KW-1185">Reference proteome</keyword>
<comment type="caution">
    <text evidence="4">The sequence shown here is derived from an EMBL/GenBank/DDBJ whole genome shotgun (WGS) entry which is preliminary data.</text>
</comment>
<evidence type="ECO:0000256" key="2">
    <source>
        <dbReference type="SAM" id="MobiDB-lite"/>
    </source>
</evidence>
<feature type="compositionally biased region" description="Basic and acidic residues" evidence="2">
    <location>
        <begin position="240"/>
        <end position="251"/>
    </location>
</feature>
<feature type="region of interest" description="Disordered" evidence="2">
    <location>
        <begin position="240"/>
        <end position="314"/>
    </location>
</feature>
<gene>
    <name evidence="4" type="ORF">GCM10009858_30820</name>
</gene>
<dbReference type="CDD" id="cd00085">
    <property type="entry name" value="HNHc"/>
    <property type="match status" value="1"/>
</dbReference>
<feature type="domain" description="HNH nuclease" evidence="3">
    <location>
        <begin position="406"/>
        <end position="458"/>
    </location>
</feature>
<sequence length="478" mass="49623">MSTAAPIAPATSLVDVLRSMAQTLRELARDFPTWSLPEGEVGEVIGQAQAVRELSHSLTAVLAREADARGLGADEGLSRTDWLRLQAGAGVAGHGSGGGLDGPAAAAVTRVGAAMNEPRWARLAERVAAAEIPVAHAAAIIRFHDDVARIADPEHLDAIVASMVEASDVLSARELARLIAHARATLKPPAERESEEAGLRLGRSFRKVRSCAGFTVFELRLDPEGAAIVEAAIDRLSRPRPDLAADGDASRAGKAADSSTPWSAGPASASSAADPPASQGCAGGAGGAPREHRGPHPQSSGASATRETDPRTAAARRADALLDIIGRGVASPEGVTRSPRATLVITMSLEALMDALRGVGMLDTDAALSPSAVRRLACEAGVVPMVLGAPSEVLDLGYVRRLFSPAQRRALAVRDQGCSYPGCTVPPMWCEAHHVTHWLHGGPTDLANGALLCGRHHTVVHQRGLTAAVTPTGVTWHL</sequence>
<organism evidence="4 5">
    <name type="scientific">Terrabacter carboxydivorans</name>
    <dbReference type="NCBI Taxonomy" id="619730"/>
    <lineage>
        <taxon>Bacteria</taxon>
        <taxon>Bacillati</taxon>
        <taxon>Actinomycetota</taxon>
        <taxon>Actinomycetes</taxon>
        <taxon>Micrococcales</taxon>
        <taxon>Intrasporangiaceae</taxon>
        <taxon>Terrabacter</taxon>
    </lineage>
</organism>
<dbReference type="SMART" id="SM00507">
    <property type="entry name" value="HNHc"/>
    <property type="match status" value="1"/>
</dbReference>
<dbReference type="InterPro" id="IPR003615">
    <property type="entry name" value="HNH_nuc"/>
</dbReference>
<proteinExistence type="inferred from homology"/>
<name>A0ABP5Z2T8_9MICO</name>
<feature type="compositionally biased region" description="Low complexity" evidence="2">
    <location>
        <begin position="258"/>
        <end position="280"/>
    </location>
</feature>
<comment type="similarity">
    <text evidence="1">Belongs to the Rv1128c/1148c/1588c/1702c/1945/3466 family.</text>
</comment>
<evidence type="ECO:0000256" key="1">
    <source>
        <dbReference type="ARBA" id="ARBA00023450"/>
    </source>
</evidence>
<reference evidence="5" key="1">
    <citation type="journal article" date="2019" name="Int. J. Syst. Evol. Microbiol.">
        <title>The Global Catalogue of Microorganisms (GCM) 10K type strain sequencing project: providing services to taxonomists for standard genome sequencing and annotation.</title>
        <authorList>
            <consortium name="The Broad Institute Genomics Platform"/>
            <consortium name="The Broad Institute Genome Sequencing Center for Infectious Disease"/>
            <person name="Wu L."/>
            <person name="Ma J."/>
        </authorList>
    </citation>
    <scope>NUCLEOTIDE SEQUENCE [LARGE SCALE GENOMIC DNA]</scope>
    <source>
        <strain evidence="5">JCM 16259</strain>
    </source>
</reference>
<dbReference type="EMBL" id="BAAARE010000013">
    <property type="protein sequence ID" value="GAA2490610.1"/>
    <property type="molecule type" value="Genomic_DNA"/>
</dbReference>